<protein>
    <submittedName>
        <fullName evidence="1">Uncharacterized protein</fullName>
    </submittedName>
</protein>
<proteinExistence type="predicted"/>
<organism evidence="1 2">
    <name type="scientific">Micromonospora cathayae</name>
    <dbReference type="NCBI Taxonomy" id="3028804"/>
    <lineage>
        <taxon>Bacteria</taxon>
        <taxon>Bacillati</taxon>
        <taxon>Actinomycetota</taxon>
        <taxon>Actinomycetes</taxon>
        <taxon>Micromonosporales</taxon>
        <taxon>Micromonosporaceae</taxon>
        <taxon>Micromonospora</taxon>
    </lineage>
</organism>
<accession>A0ABY7ZIZ9</accession>
<dbReference type="Proteomes" id="UP001219605">
    <property type="component" value="Chromosome"/>
</dbReference>
<evidence type="ECO:0000313" key="2">
    <source>
        <dbReference type="Proteomes" id="UP001219605"/>
    </source>
</evidence>
<dbReference type="RefSeq" id="WP_275029286.1">
    <property type="nucleotide sequence ID" value="NZ_CP118615.1"/>
</dbReference>
<keyword evidence="2" id="KW-1185">Reference proteome</keyword>
<reference evidence="1 2" key="1">
    <citation type="submission" date="2023-02" db="EMBL/GenBank/DDBJ databases">
        <authorList>
            <person name="Mo P."/>
        </authorList>
    </citation>
    <scope>NUCLEOTIDE SEQUENCE [LARGE SCALE GENOMIC DNA]</scope>
    <source>
        <strain evidence="1 2">HUAS 3</strain>
    </source>
</reference>
<name>A0ABY7ZIZ9_9ACTN</name>
<gene>
    <name evidence="1" type="ORF">PVK37_20935</name>
</gene>
<dbReference type="EMBL" id="CP118615">
    <property type="protein sequence ID" value="WDZ82930.1"/>
    <property type="molecule type" value="Genomic_DNA"/>
</dbReference>
<evidence type="ECO:0000313" key="1">
    <source>
        <dbReference type="EMBL" id="WDZ82930.1"/>
    </source>
</evidence>
<sequence>MRIALRATVRGHEGRHPAPDLLDERAAQLMEKLLELEHEDEGICNSSVSVDQKEGTLTVETILESSDGFPVAEKFVFLVQQAEDLELAPGASRKHDYGVEMARS</sequence>